<comment type="caution">
    <text evidence="2">The sequence shown here is derived from an EMBL/GenBank/DDBJ whole genome shotgun (WGS) entry which is preliminary data.</text>
</comment>
<gene>
    <name evidence="2" type="ORF">CO059_03125</name>
</gene>
<dbReference type="EMBL" id="PFSK01000049">
    <property type="protein sequence ID" value="PJC21751.1"/>
    <property type="molecule type" value="Genomic_DNA"/>
</dbReference>
<name>A0A2M8EHS2_UNCKA</name>
<organism evidence="2 3">
    <name type="scientific">candidate division WWE3 bacterium CG_4_9_14_0_2_um_filter_48_10</name>
    <dbReference type="NCBI Taxonomy" id="1975078"/>
    <lineage>
        <taxon>Bacteria</taxon>
        <taxon>Katanobacteria</taxon>
    </lineage>
</organism>
<evidence type="ECO:0000313" key="3">
    <source>
        <dbReference type="Proteomes" id="UP000228781"/>
    </source>
</evidence>
<proteinExistence type="predicted"/>
<feature type="non-terminal residue" evidence="2">
    <location>
        <position position="1"/>
    </location>
</feature>
<dbReference type="Proteomes" id="UP000228781">
    <property type="component" value="Unassembled WGS sequence"/>
</dbReference>
<accession>A0A2M8EHS2</accession>
<feature type="region of interest" description="Disordered" evidence="1">
    <location>
        <begin position="226"/>
        <end position="247"/>
    </location>
</feature>
<feature type="compositionally biased region" description="Low complexity" evidence="1">
    <location>
        <begin position="227"/>
        <end position="247"/>
    </location>
</feature>
<evidence type="ECO:0000256" key="1">
    <source>
        <dbReference type="SAM" id="MobiDB-lite"/>
    </source>
</evidence>
<dbReference type="AlphaFoldDB" id="A0A2M8EHS2"/>
<sequence length="269" mass="28435">QNVSNLENSNLDIVSNLGFRISNLKTGEIVERVGAFSEAAIANLKAGKIEVQELSIGGQSLKEYLDSYFATRDSVSGTETLVDPEGEIAQINADGSVTRIIAEEVEAGTGVFQRLTVVIEAIFDHVKAQALDVAGKLTAKTAKIAEAIIQTLRVEKLSAEKAEVKTLEVEALGTKGESSGSGVIPTGEGKVVIKSLAVTEHSKIYVTFTTDYAPATRFWIAEKKVPSTDSTPSTGSGQAGSPQASSGSFTVELDAPVAADAKFDWWIVN</sequence>
<reference evidence="3" key="1">
    <citation type="submission" date="2017-09" db="EMBL/GenBank/DDBJ databases">
        <title>Depth-based differentiation of microbial function through sediment-hosted aquifers and enrichment of novel symbionts in the deep terrestrial subsurface.</title>
        <authorList>
            <person name="Probst A.J."/>
            <person name="Ladd B."/>
            <person name="Jarett J.K."/>
            <person name="Geller-Mcgrath D.E."/>
            <person name="Sieber C.M.K."/>
            <person name="Emerson J.B."/>
            <person name="Anantharaman K."/>
            <person name="Thomas B.C."/>
            <person name="Malmstrom R."/>
            <person name="Stieglmeier M."/>
            <person name="Klingl A."/>
            <person name="Woyke T."/>
            <person name="Ryan C.M."/>
            <person name="Banfield J.F."/>
        </authorList>
    </citation>
    <scope>NUCLEOTIDE SEQUENCE [LARGE SCALE GENOMIC DNA]</scope>
</reference>
<protein>
    <submittedName>
        <fullName evidence="2">Uncharacterized protein</fullName>
    </submittedName>
</protein>
<evidence type="ECO:0000313" key="2">
    <source>
        <dbReference type="EMBL" id="PJC21751.1"/>
    </source>
</evidence>